<proteinExistence type="inferred from homology"/>
<dbReference type="GO" id="GO:0004144">
    <property type="term" value="F:diacylglycerol O-acyltransferase activity"/>
    <property type="evidence" value="ECO:0007669"/>
    <property type="project" value="UniProtKB-ARBA"/>
</dbReference>
<dbReference type="Pfam" id="PF03982">
    <property type="entry name" value="DAGAT"/>
    <property type="match status" value="1"/>
</dbReference>
<evidence type="ECO:0000256" key="1">
    <source>
        <dbReference type="ARBA" id="ARBA00005420"/>
    </source>
</evidence>
<protein>
    <recommendedName>
        <fullName evidence="4">Acyltransferase</fullName>
        <ecNumber evidence="4">2.3.1.-</ecNumber>
    </recommendedName>
</protein>
<organism evidence="5 6">
    <name type="scientific">Stephania cephalantha</name>
    <dbReference type="NCBI Taxonomy" id="152367"/>
    <lineage>
        <taxon>Eukaryota</taxon>
        <taxon>Viridiplantae</taxon>
        <taxon>Streptophyta</taxon>
        <taxon>Embryophyta</taxon>
        <taxon>Tracheophyta</taxon>
        <taxon>Spermatophyta</taxon>
        <taxon>Magnoliopsida</taxon>
        <taxon>Ranunculales</taxon>
        <taxon>Menispermaceae</taxon>
        <taxon>Menispermoideae</taxon>
        <taxon>Cissampelideae</taxon>
        <taxon>Stephania</taxon>
    </lineage>
</organism>
<dbReference type="EC" id="2.3.1.-" evidence="4"/>
<evidence type="ECO:0000313" key="5">
    <source>
        <dbReference type="EMBL" id="KAK9120174.1"/>
    </source>
</evidence>
<accession>A0AAP0NVN2</accession>
<reference evidence="5 6" key="1">
    <citation type="submission" date="2024-01" db="EMBL/GenBank/DDBJ databases">
        <title>Genome assemblies of Stephania.</title>
        <authorList>
            <person name="Yang L."/>
        </authorList>
    </citation>
    <scope>NUCLEOTIDE SEQUENCE [LARGE SCALE GENOMIC DNA]</scope>
    <source>
        <strain evidence="5">JXDWG</strain>
        <tissue evidence="5">Leaf</tissue>
    </source>
</reference>
<comment type="caution">
    <text evidence="5">The sequence shown here is derived from an EMBL/GenBank/DDBJ whole genome shotgun (WGS) entry which is preliminary data.</text>
</comment>
<comment type="subcellular location">
    <subcellularLocation>
        <location evidence="4">Endoplasmic reticulum membrane</location>
        <topology evidence="4">Multi-pass membrane protein</topology>
    </subcellularLocation>
</comment>
<keyword evidence="6" id="KW-1185">Reference proteome</keyword>
<dbReference type="InterPro" id="IPR007130">
    <property type="entry name" value="DAGAT"/>
</dbReference>
<keyword evidence="4" id="KW-0256">Endoplasmic reticulum</keyword>
<evidence type="ECO:0000256" key="3">
    <source>
        <dbReference type="ARBA" id="ARBA00023315"/>
    </source>
</evidence>
<evidence type="ECO:0000313" key="6">
    <source>
        <dbReference type="Proteomes" id="UP001419268"/>
    </source>
</evidence>
<dbReference type="CDD" id="cd07987">
    <property type="entry name" value="LPLAT_MGAT-like"/>
    <property type="match status" value="1"/>
</dbReference>
<dbReference type="Proteomes" id="UP001419268">
    <property type="component" value="Unassembled WGS sequence"/>
</dbReference>
<dbReference type="GO" id="GO:0019432">
    <property type="term" value="P:triglyceride biosynthetic process"/>
    <property type="evidence" value="ECO:0007669"/>
    <property type="project" value="UniProtKB-ARBA"/>
</dbReference>
<comment type="similarity">
    <text evidence="1 4">Belongs to the diacylglycerol acyltransferase family.</text>
</comment>
<keyword evidence="3" id="KW-0012">Acyltransferase</keyword>
<evidence type="ECO:0000256" key="2">
    <source>
        <dbReference type="ARBA" id="ARBA00022679"/>
    </source>
</evidence>
<name>A0AAP0NVN2_9MAGN</name>
<dbReference type="GO" id="GO:0005789">
    <property type="term" value="C:endoplasmic reticulum membrane"/>
    <property type="evidence" value="ECO:0007669"/>
    <property type="project" value="UniProtKB-SubCell"/>
</dbReference>
<keyword evidence="2 4" id="KW-0808">Transferase</keyword>
<dbReference type="PANTHER" id="PTHR22753">
    <property type="entry name" value="TRANSMEMBRANE PROTEIN 68"/>
    <property type="match status" value="1"/>
</dbReference>
<dbReference type="EMBL" id="JBBNAG010000007">
    <property type="protein sequence ID" value="KAK9120174.1"/>
    <property type="molecule type" value="Genomic_DNA"/>
</dbReference>
<sequence>MDQEDGVDLVTIIRGAGFYRRRRSVDYVSDFIRPIPSEFAMLLKSYRYLIIEANIGLLTHGESYQILSHLLSPFTACRWINVATSPVMLSTLENKRIVRSLEGIPCGGPILFVGYHMLLGLELVPLFGKFLLEKNILLRGIAHPSLFEKSWERSIIEYSRFDVCRLMGAVPVSASNFYKLMSTKSHVLLYPGGAREALHQKGEEYKLFWPIQPEFVRMAARFGAKIVPFGVVGEDDLLDVALDYDDLVKIPFFKARLESINDGRARRLRTDINGEVAKEDLHMPGLLPKLPGRFYFLFGRTFDTAGRKEELKDRDQAKKLYMEVKSEVERCIAYLKEKREEDPYRSLPSRLFYQAIHGLDAEIPTFKF</sequence>
<evidence type="ECO:0000256" key="4">
    <source>
        <dbReference type="RuleBase" id="RU367023"/>
    </source>
</evidence>
<gene>
    <name evidence="5" type="ORF">Scep_018267</name>
</gene>
<dbReference type="PANTHER" id="PTHR22753:SF24">
    <property type="entry name" value="ESTERASE_LIPASE_THIOESTERASE FAMILY PROTEIN"/>
    <property type="match status" value="1"/>
</dbReference>
<dbReference type="AlphaFoldDB" id="A0AAP0NVN2"/>